<dbReference type="CDD" id="cd04396">
    <property type="entry name" value="RhoGAP_fSAC7_BAG7"/>
    <property type="match status" value="1"/>
</dbReference>
<feature type="compositionally biased region" description="Polar residues" evidence="2">
    <location>
        <begin position="367"/>
        <end position="388"/>
    </location>
</feature>
<evidence type="ECO:0000256" key="2">
    <source>
        <dbReference type="SAM" id="MobiDB-lite"/>
    </source>
</evidence>
<feature type="compositionally biased region" description="Low complexity" evidence="2">
    <location>
        <begin position="651"/>
        <end position="668"/>
    </location>
</feature>
<feature type="region of interest" description="Disordered" evidence="2">
    <location>
        <begin position="299"/>
        <end position="391"/>
    </location>
</feature>
<dbReference type="GO" id="GO:0005938">
    <property type="term" value="C:cell cortex"/>
    <property type="evidence" value="ECO:0007669"/>
    <property type="project" value="TreeGrafter"/>
</dbReference>
<dbReference type="SMART" id="SM00324">
    <property type="entry name" value="RhoGAP"/>
    <property type="match status" value="1"/>
</dbReference>
<evidence type="ECO:0000313" key="4">
    <source>
        <dbReference type="EMBL" id="KAF2744955.1"/>
    </source>
</evidence>
<feature type="region of interest" description="Disordered" evidence="2">
    <location>
        <begin position="1"/>
        <end position="35"/>
    </location>
</feature>
<dbReference type="PANTHER" id="PTHR15228">
    <property type="entry name" value="SPERMATHECAL PHYSIOLOGY VARIANT"/>
    <property type="match status" value="1"/>
</dbReference>
<proteinExistence type="predicted"/>
<evidence type="ECO:0000259" key="3">
    <source>
        <dbReference type="PROSITE" id="PS50238"/>
    </source>
</evidence>
<feature type="compositionally biased region" description="Low complexity" evidence="2">
    <location>
        <begin position="807"/>
        <end position="825"/>
    </location>
</feature>
<dbReference type="GO" id="GO:0007165">
    <property type="term" value="P:signal transduction"/>
    <property type="evidence" value="ECO:0007669"/>
    <property type="project" value="InterPro"/>
</dbReference>
<dbReference type="InterPro" id="IPR000198">
    <property type="entry name" value="RhoGAP_dom"/>
</dbReference>
<feature type="domain" description="Rho-GAP" evidence="3">
    <location>
        <begin position="79"/>
        <end position="288"/>
    </location>
</feature>
<dbReference type="AlphaFoldDB" id="A0A6A6V393"/>
<dbReference type="PROSITE" id="PS50238">
    <property type="entry name" value="RHOGAP"/>
    <property type="match status" value="1"/>
</dbReference>
<dbReference type="Proteomes" id="UP000799440">
    <property type="component" value="Unassembled WGS sequence"/>
</dbReference>
<feature type="compositionally biased region" description="Low complexity" evidence="2">
    <location>
        <begin position="585"/>
        <end position="601"/>
    </location>
</feature>
<keyword evidence="1" id="KW-0343">GTPase activation</keyword>
<feature type="compositionally biased region" description="Low complexity" evidence="2">
    <location>
        <begin position="428"/>
        <end position="440"/>
    </location>
</feature>
<dbReference type="Gene3D" id="1.10.555.10">
    <property type="entry name" value="Rho GTPase activation protein"/>
    <property type="match status" value="1"/>
</dbReference>
<dbReference type="EMBL" id="MU006585">
    <property type="protein sequence ID" value="KAF2744955.1"/>
    <property type="molecule type" value="Genomic_DNA"/>
</dbReference>
<dbReference type="SUPFAM" id="SSF48350">
    <property type="entry name" value="GTPase activation domain, GAP"/>
    <property type="match status" value="1"/>
</dbReference>
<feature type="region of interest" description="Disordered" evidence="2">
    <location>
        <begin position="426"/>
        <end position="843"/>
    </location>
</feature>
<protein>
    <submittedName>
        <fullName evidence="4">RhoGAP-domain-containing protein</fullName>
    </submittedName>
</protein>
<reference evidence="4" key="1">
    <citation type="journal article" date="2020" name="Stud. Mycol.">
        <title>101 Dothideomycetes genomes: a test case for predicting lifestyles and emergence of pathogens.</title>
        <authorList>
            <person name="Haridas S."/>
            <person name="Albert R."/>
            <person name="Binder M."/>
            <person name="Bloem J."/>
            <person name="Labutti K."/>
            <person name="Salamov A."/>
            <person name="Andreopoulos B."/>
            <person name="Baker S."/>
            <person name="Barry K."/>
            <person name="Bills G."/>
            <person name="Bluhm B."/>
            <person name="Cannon C."/>
            <person name="Castanera R."/>
            <person name="Culley D."/>
            <person name="Daum C."/>
            <person name="Ezra D."/>
            <person name="Gonzalez J."/>
            <person name="Henrissat B."/>
            <person name="Kuo A."/>
            <person name="Liang C."/>
            <person name="Lipzen A."/>
            <person name="Lutzoni F."/>
            <person name="Magnuson J."/>
            <person name="Mondo S."/>
            <person name="Nolan M."/>
            <person name="Ohm R."/>
            <person name="Pangilinan J."/>
            <person name="Park H.-J."/>
            <person name="Ramirez L."/>
            <person name="Alfaro M."/>
            <person name="Sun H."/>
            <person name="Tritt A."/>
            <person name="Yoshinaga Y."/>
            <person name="Zwiers L.-H."/>
            <person name="Turgeon B."/>
            <person name="Goodwin S."/>
            <person name="Spatafora J."/>
            <person name="Crous P."/>
            <person name="Grigoriev I."/>
        </authorList>
    </citation>
    <scope>NUCLEOTIDE SEQUENCE</scope>
    <source>
        <strain evidence="4">CBS 119925</strain>
    </source>
</reference>
<gene>
    <name evidence="4" type="ORF">M011DRAFT_460447</name>
</gene>
<feature type="compositionally biased region" description="Polar residues" evidence="2">
    <location>
        <begin position="696"/>
        <end position="706"/>
    </location>
</feature>
<accession>A0A6A6V393</accession>
<dbReference type="GO" id="GO:0005096">
    <property type="term" value="F:GTPase activator activity"/>
    <property type="evidence" value="ECO:0007669"/>
    <property type="project" value="UniProtKB-KW"/>
</dbReference>
<evidence type="ECO:0000313" key="5">
    <source>
        <dbReference type="Proteomes" id="UP000799440"/>
    </source>
</evidence>
<name>A0A6A6V393_9PLEO</name>
<dbReference type="GO" id="GO:0060237">
    <property type="term" value="P:regulation of fungal-type cell wall organization"/>
    <property type="evidence" value="ECO:0007669"/>
    <property type="project" value="TreeGrafter"/>
</dbReference>
<keyword evidence="5" id="KW-1185">Reference proteome</keyword>
<feature type="compositionally biased region" description="Low complexity" evidence="2">
    <location>
        <begin position="329"/>
        <end position="338"/>
    </location>
</feature>
<evidence type="ECO:0000256" key="1">
    <source>
        <dbReference type="ARBA" id="ARBA00022468"/>
    </source>
</evidence>
<dbReference type="OrthoDB" id="3196451at2759"/>
<feature type="compositionally biased region" description="Polar residues" evidence="2">
    <location>
        <begin position="306"/>
        <end position="315"/>
    </location>
</feature>
<dbReference type="InterPro" id="IPR051025">
    <property type="entry name" value="RhoGAP"/>
</dbReference>
<dbReference type="InterPro" id="IPR008936">
    <property type="entry name" value="Rho_GTPase_activation_prot"/>
</dbReference>
<organism evidence="4 5">
    <name type="scientific">Sporormia fimetaria CBS 119925</name>
    <dbReference type="NCBI Taxonomy" id="1340428"/>
    <lineage>
        <taxon>Eukaryota</taxon>
        <taxon>Fungi</taxon>
        <taxon>Dikarya</taxon>
        <taxon>Ascomycota</taxon>
        <taxon>Pezizomycotina</taxon>
        <taxon>Dothideomycetes</taxon>
        <taxon>Pleosporomycetidae</taxon>
        <taxon>Pleosporales</taxon>
        <taxon>Sporormiaceae</taxon>
        <taxon>Sporormia</taxon>
    </lineage>
</organism>
<dbReference type="PANTHER" id="PTHR15228:SF25">
    <property type="entry name" value="F-BAR DOMAIN-CONTAINING PROTEIN"/>
    <property type="match status" value="1"/>
</dbReference>
<dbReference type="Pfam" id="PF00620">
    <property type="entry name" value="RhoGAP"/>
    <property type="match status" value="1"/>
</dbReference>
<sequence>MPGGTHAPFGSRPARNGELHSVSSSTTSEPASMKRELTSWWKQFSRRNAMKREEEKEPEPRGIFGVPLITSIPYANVAISLYNENGESYIYGYVPIVVAKCGVFLKEKATDVEGIFRLAGSEKRIKELKTAFDTPPRWGKGLDWTGYTVHDAANILRRYFNQLPEPIIPLQHYDAFRQPLRGHQAEAVGVMEGQAPSLGGFDPDAAVRVYQRLIKELPSLNRQLLLYILDLLAVFAAKSDINKMTTSNLAAIFQPGILSHPQHDMSPQDYRLSQDVLIFLIDNQDHFLIGMEGTAVDGETAKHVQSGPSTPQVKTPGTPGRHKSGLGRSASAASSAAAESIRKFGGVRRNVSTSSKHSRRSGAVPSPTGSAFGTPTGSGVHRSNTLPSKRSPAIRSTAFPQEKPPSPLTPVLSASHVPTMANLAPAVSTQTPQSQQSEQRTATHEQPQATNPPPQEQMKAPNNIELPERKIEMMQRTPTDVPGSYPLPSPDVAPPSSNDITPTGPIAASGSQTLAPPPMGLPHGGSPAHTPTKEKSEFVEGPVDGGTPPEGESAVRKILAKVSPSSGDERRDGRKPNKLQKKSRVPSSSTTSARSSSHSLSGAHANAEVQYSQGIPFAMPASQPQPSTSKEAPHLLGDTISSRHSGATLKPSTSPSASYTSHSTATEYSEAEPGDDAHKEERRRFWRGHRRGESKATPTPSQTDLTGSVPGADKSMSSFGSSSGKGGRRSLQYESKEVVDAVVGSPDSKEEKKGGFTSWFKRQRAKSPPPGSHEQGSLQNLAQALPQDGPAARGKSVDIPRSVPAENSSAMAAGATGAPNAAPGSQQAQEVQPGHGASERSAP</sequence>